<dbReference type="NCBIfam" id="TIGR03818">
    <property type="entry name" value="MotA1"/>
    <property type="match status" value="1"/>
</dbReference>
<dbReference type="STRING" id="234267.Acid_1251"/>
<protein>
    <submittedName>
        <fullName evidence="16">Chemotaxis protein</fullName>
    </submittedName>
</protein>
<dbReference type="KEGG" id="sus:Acid_1251"/>
<keyword evidence="8" id="KW-0283">Flagellar rotation</keyword>
<gene>
    <name evidence="16" type="ordered locus">Acid_1251</name>
</gene>
<keyword evidence="5" id="KW-0145">Chemotaxis</keyword>
<evidence type="ECO:0000256" key="6">
    <source>
        <dbReference type="ARBA" id="ARBA00022519"/>
    </source>
</evidence>
<dbReference type="GO" id="GO:0006935">
    <property type="term" value="P:chemotaxis"/>
    <property type="evidence" value="ECO:0007669"/>
    <property type="project" value="UniProtKB-KW"/>
</dbReference>
<dbReference type="PANTHER" id="PTHR30433">
    <property type="entry name" value="CHEMOTAXIS PROTEIN MOTA"/>
    <property type="match status" value="1"/>
</dbReference>
<dbReference type="EMBL" id="CP000473">
    <property type="protein sequence ID" value="ABJ82245.1"/>
    <property type="molecule type" value="Genomic_DNA"/>
</dbReference>
<keyword evidence="4" id="KW-1003">Cell membrane</keyword>
<proteinExistence type="inferred from homology"/>
<keyword evidence="10 13" id="KW-1133">Transmembrane helix</keyword>
<evidence type="ECO:0000256" key="9">
    <source>
        <dbReference type="ARBA" id="ARBA00022781"/>
    </source>
</evidence>
<keyword evidence="9" id="KW-0375">Hydrogen ion transport</keyword>
<dbReference type="GO" id="GO:0005886">
    <property type="term" value="C:plasma membrane"/>
    <property type="evidence" value="ECO:0007669"/>
    <property type="project" value="UniProtKB-SubCell"/>
</dbReference>
<dbReference type="PROSITE" id="PS01307">
    <property type="entry name" value="MOTA"/>
    <property type="match status" value="1"/>
</dbReference>
<evidence type="ECO:0000256" key="12">
    <source>
        <dbReference type="ARBA" id="ARBA00023136"/>
    </source>
</evidence>
<evidence type="ECO:0000256" key="4">
    <source>
        <dbReference type="ARBA" id="ARBA00022475"/>
    </source>
</evidence>
<sequence>MHALIGIAVVFAAVIGGFLLERGNLYVLLQPAELLIVGGAAAGIVMVANPPAVIFRMWRGTLAAFRPPPHNPQSFLRYLRMLYEIFCYIQRAGVVEFESDVEDPKGSRIFANHPDFLNDPMTCAFVCDSLRMLVVGVTTASELDQLMELDIEAQQRGRQEPVNSLHAVADALPGLGIVAAVLGVVITMQAIGGAPEAVGQKVAAALVGTFLGILLCYGVVGPVAARLQTLGETESQLLHVLRIAIVAFARGASPILAAEYARRSIPVDLRPSFQAMEISIKRDARIPPLPHASIPEAADAQVQSA</sequence>
<dbReference type="InterPro" id="IPR002898">
    <property type="entry name" value="MotA_ExbB_proton_chnl"/>
</dbReference>
<feature type="transmembrane region" description="Helical" evidence="13">
    <location>
        <begin position="203"/>
        <end position="225"/>
    </location>
</feature>
<evidence type="ECO:0000313" key="16">
    <source>
        <dbReference type="EMBL" id="ABJ82245.1"/>
    </source>
</evidence>
<feature type="transmembrane region" description="Helical" evidence="13">
    <location>
        <begin position="35"/>
        <end position="58"/>
    </location>
</feature>
<dbReference type="GO" id="GO:0071978">
    <property type="term" value="P:bacterial-type flagellum-dependent swarming motility"/>
    <property type="evidence" value="ECO:0007669"/>
    <property type="project" value="InterPro"/>
</dbReference>
<dbReference type="GO" id="GO:1902600">
    <property type="term" value="P:proton transmembrane transport"/>
    <property type="evidence" value="ECO:0007669"/>
    <property type="project" value="UniProtKB-KW"/>
</dbReference>
<dbReference type="InterPro" id="IPR022522">
    <property type="entry name" value="Flagellar_motor_stator_MotA"/>
</dbReference>
<dbReference type="InParanoid" id="Q029N1"/>
<evidence type="ECO:0000256" key="3">
    <source>
        <dbReference type="ARBA" id="ARBA00022448"/>
    </source>
</evidence>
<evidence type="ECO:0000256" key="13">
    <source>
        <dbReference type="SAM" id="Phobius"/>
    </source>
</evidence>
<evidence type="ECO:0000259" key="15">
    <source>
        <dbReference type="Pfam" id="PF20560"/>
    </source>
</evidence>
<dbReference type="OrthoDB" id="9782603at2"/>
<keyword evidence="6" id="KW-0997">Cell inner membrane</keyword>
<organism evidence="16">
    <name type="scientific">Solibacter usitatus (strain Ellin6076)</name>
    <dbReference type="NCBI Taxonomy" id="234267"/>
    <lineage>
        <taxon>Bacteria</taxon>
        <taxon>Pseudomonadati</taxon>
        <taxon>Acidobacteriota</taxon>
        <taxon>Terriglobia</taxon>
        <taxon>Bryobacterales</taxon>
        <taxon>Solibacteraceae</taxon>
        <taxon>Candidatus Solibacter</taxon>
    </lineage>
</organism>
<evidence type="ECO:0000256" key="2">
    <source>
        <dbReference type="ARBA" id="ARBA00008038"/>
    </source>
</evidence>
<evidence type="ECO:0000256" key="11">
    <source>
        <dbReference type="ARBA" id="ARBA00023065"/>
    </source>
</evidence>
<evidence type="ECO:0000259" key="14">
    <source>
        <dbReference type="Pfam" id="PF01618"/>
    </source>
</evidence>
<name>Q029N1_SOLUE</name>
<evidence type="ECO:0000256" key="10">
    <source>
        <dbReference type="ARBA" id="ARBA00022989"/>
    </source>
</evidence>
<dbReference type="InterPro" id="IPR047055">
    <property type="entry name" value="MotA-like"/>
</dbReference>
<comment type="similarity">
    <text evidence="2">Belongs to the MotA family.</text>
</comment>
<feature type="transmembrane region" description="Helical" evidence="13">
    <location>
        <begin position="165"/>
        <end position="191"/>
    </location>
</feature>
<dbReference type="AlphaFoldDB" id="Q029N1"/>
<comment type="subcellular location">
    <subcellularLocation>
        <location evidence="1">Cell inner membrane</location>
        <topology evidence="1">Multi-pass membrane protein</topology>
    </subcellularLocation>
</comment>
<dbReference type="Pfam" id="PF20560">
    <property type="entry name" value="MotA_N"/>
    <property type="match status" value="1"/>
</dbReference>
<dbReference type="InterPro" id="IPR046786">
    <property type="entry name" value="MotA_N"/>
</dbReference>
<evidence type="ECO:0000256" key="8">
    <source>
        <dbReference type="ARBA" id="ARBA00022779"/>
    </source>
</evidence>
<accession>Q029N1</accession>
<dbReference type="HOGENOM" id="CLU_068213_0_0_0"/>
<dbReference type="PANTHER" id="PTHR30433:SF4">
    <property type="entry name" value="MOTILITY PROTEIN A"/>
    <property type="match status" value="1"/>
</dbReference>
<keyword evidence="11" id="KW-0406">Ion transport</keyword>
<reference evidence="16" key="1">
    <citation type="submission" date="2006-10" db="EMBL/GenBank/DDBJ databases">
        <title>Complete sequence of Solibacter usitatus Ellin6076.</title>
        <authorList>
            <consortium name="US DOE Joint Genome Institute"/>
            <person name="Copeland A."/>
            <person name="Lucas S."/>
            <person name="Lapidus A."/>
            <person name="Barry K."/>
            <person name="Detter J.C."/>
            <person name="Glavina del Rio T."/>
            <person name="Hammon N."/>
            <person name="Israni S."/>
            <person name="Dalin E."/>
            <person name="Tice H."/>
            <person name="Pitluck S."/>
            <person name="Thompson L.S."/>
            <person name="Brettin T."/>
            <person name="Bruce D."/>
            <person name="Han C."/>
            <person name="Tapia R."/>
            <person name="Gilna P."/>
            <person name="Schmutz J."/>
            <person name="Larimer F."/>
            <person name="Land M."/>
            <person name="Hauser L."/>
            <person name="Kyrpides N."/>
            <person name="Mikhailova N."/>
            <person name="Janssen P.H."/>
            <person name="Kuske C.R."/>
            <person name="Richardson P."/>
        </authorList>
    </citation>
    <scope>NUCLEOTIDE SEQUENCE</scope>
    <source>
        <strain evidence="16">Ellin6076</strain>
    </source>
</reference>
<dbReference type="eggNOG" id="COG1291">
    <property type="taxonomic scope" value="Bacteria"/>
</dbReference>
<feature type="domain" description="MotA/TolQ/ExbB proton channel" evidence="14">
    <location>
        <begin position="127"/>
        <end position="236"/>
    </location>
</feature>
<evidence type="ECO:0000256" key="1">
    <source>
        <dbReference type="ARBA" id="ARBA00004429"/>
    </source>
</evidence>
<dbReference type="InterPro" id="IPR000540">
    <property type="entry name" value="Flag_MotA_CS"/>
</dbReference>
<keyword evidence="3" id="KW-0813">Transport</keyword>
<keyword evidence="12 13" id="KW-0472">Membrane</keyword>
<evidence type="ECO:0000256" key="5">
    <source>
        <dbReference type="ARBA" id="ARBA00022500"/>
    </source>
</evidence>
<dbReference type="Pfam" id="PF01618">
    <property type="entry name" value="MotA_ExbB"/>
    <property type="match status" value="1"/>
</dbReference>
<dbReference type="FunCoup" id="Q029N1">
    <property type="interactions" value="377"/>
</dbReference>
<feature type="domain" description="Motility protein A N-terminal" evidence="15">
    <location>
        <begin position="4"/>
        <end position="92"/>
    </location>
</feature>
<keyword evidence="7 13" id="KW-0812">Transmembrane</keyword>
<evidence type="ECO:0000256" key="7">
    <source>
        <dbReference type="ARBA" id="ARBA00022692"/>
    </source>
</evidence>